<feature type="transmembrane region" description="Helical" evidence="1">
    <location>
        <begin position="42"/>
        <end position="63"/>
    </location>
</feature>
<evidence type="ECO:0000256" key="1">
    <source>
        <dbReference type="SAM" id="Phobius"/>
    </source>
</evidence>
<protein>
    <submittedName>
        <fullName evidence="2">Uncharacterized protein</fullName>
    </submittedName>
</protein>
<reference evidence="2 3" key="1">
    <citation type="submission" date="2017-05" db="EMBL/GenBank/DDBJ databases">
        <authorList>
            <person name="Varghese N."/>
            <person name="Submissions S."/>
        </authorList>
    </citation>
    <scope>NUCLEOTIDE SEQUENCE [LARGE SCALE GENOMIC DNA]</scope>
    <source>
        <strain evidence="2 3">DSM 25457</strain>
    </source>
</reference>
<dbReference type="Proteomes" id="UP001158067">
    <property type="component" value="Unassembled WGS sequence"/>
</dbReference>
<accession>A0ABY1Q921</accession>
<feature type="transmembrane region" description="Helical" evidence="1">
    <location>
        <begin position="7"/>
        <end position="36"/>
    </location>
</feature>
<evidence type="ECO:0000313" key="3">
    <source>
        <dbReference type="Proteomes" id="UP001158067"/>
    </source>
</evidence>
<keyword evidence="1" id="KW-0812">Transmembrane</keyword>
<comment type="caution">
    <text evidence="2">The sequence shown here is derived from an EMBL/GenBank/DDBJ whole genome shotgun (WGS) entry which is preliminary data.</text>
</comment>
<gene>
    <name evidence="2" type="ORF">SAMN06265222_107305</name>
</gene>
<keyword evidence="1" id="KW-0472">Membrane</keyword>
<organism evidence="2 3">
    <name type="scientific">Neorhodopirellula lusitana</name>
    <dbReference type="NCBI Taxonomy" id="445327"/>
    <lineage>
        <taxon>Bacteria</taxon>
        <taxon>Pseudomonadati</taxon>
        <taxon>Planctomycetota</taxon>
        <taxon>Planctomycetia</taxon>
        <taxon>Pirellulales</taxon>
        <taxon>Pirellulaceae</taxon>
        <taxon>Neorhodopirellula</taxon>
    </lineage>
</organism>
<evidence type="ECO:0000313" key="2">
    <source>
        <dbReference type="EMBL" id="SMP62376.1"/>
    </source>
</evidence>
<dbReference type="EMBL" id="FXUG01000007">
    <property type="protein sequence ID" value="SMP62376.1"/>
    <property type="molecule type" value="Genomic_DNA"/>
</dbReference>
<keyword evidence="1" id="KW-1133">Transmembrane helix</keyword>
<keyword evidence="3" id="KW-1185">Reference proteome</keyword>
<sequence length="86" mass="9158">MAIAKNWMIFILVATIGGALAGMFAGAIVGFTFGMLGASMQVLPLASGLSGFVAGLPVSYLTYRWRVKRLLHQAFEVPGDMVRVPV</sequence>
<name>A0ABY1Q921_9BACT</name>
<proteinExistence type="predicted"/>